<dbReference type="PANTHER" id="PTHR43806">
    <property type="entry name" value="PEPTIDASE S8"/>
    <property type="match status" value="1"/>
</dbReference>
<reference evidence="9 10" key="1">
    <citation type="submission" date="2017-06" db="EMBL/GenBank/DDBJ databases">
        <title>Cmopartive genomic analysis of Ambrosia Fusariam Clade fungi.</title>
        <authorList>
            <person name="Stajich J.E."/>
            <person name="Carrillo J."/>
            <person name="Kijimoto T."/>
            <person name="Eskalen A."/>
            <person name="O'Donnell K."/>
            <person name="Kasson M."/>
        </authorList>
    </citation>
    <scope>NUCLEOTIDE SEQUENCE [LARGE SCALE GENOMIC DNA]</scope>
    <source>
        <strain evidence="9 10">NRRL 20438</strain>
    </source>
</reference>
<feature type="active site" description="Charge relay system" evidence="5">
    <location>
        <position position="505"/>
    </location>
</feature>
<comment type="caution">
    <text evidence="9">The sequence shown here is derived from an EMBL/GenBank/DDBJ whole genome shotgun (WGS) entry which is preliminary data.</text>
</comment>
<protein>
    <submittedName>
        <fullName evidence="9">Uncharacterized protein</fullName>
    </submittedName>
</protein>
<accession>A0A428UZ12</accession>
<dbReference type="SUPFAM" id="SSF52743">
    <property type="entry name" value="Subtilisin-like"/>
    <property type="match status" value="1"/>
</dbReference>
<evidence type="ECO:0000256" key="6">
    <source>
        <dbReference type="SAM" id="MobiDB-lite"/>
    </source>
</evidence>
<dbReference type="GO" id="GO:0006508">
    <property type="term" value="P:proteolysis"/>
    <property type="evidence" value="ECO:0007669"/>
    <property type="project" value="UniProtKB-KW"/>
</dbReference>
<dbReference type="Proteomes" id="UP000288429">
    <property type="component" value="Unassembled WGS sequence"/>
</dbReference>
<keyword evidence="10" id="KW-1185">Reference proteome</keyword>
<dbReference type="Pfam" id="PF00082">
    <property type="entry name" value="Peptidase_S8"/>
    <property type="match status" value="1"/>
</dbReference>
<dbReference type="InterPro" id="IPR000209">
    <property type="entry name" value="Peptidase_S8/S53_dom"/>
</dbReference>
<evidence type="ECO:0000256" key="4">
    <source>
        <dbReference type="ARBA" id="ARBA00022825"/>
    </source>
</evidence>
<sequence length="583" mass="64740">MHGRRMLHILVDCEGLFDVTESLPTVHLPCDSFDGASLSELLRRDVFKPIDVQAYLDKTADKKFDLATKAQVALGLSRCLMDFFDKGLELASHSWVADNVHFRELPANNEGGKRCLLYVSLRPNLGHDAASDMAKMFNSGNPVVLSFAKLLLEVLDGRDINISIKPHDDDNILSWSELGDVVERMLRDRRGDPFASQYLEVVEGCLGLWATLRSFDNRTDVSATSRPGVSAEDEVAAAEEEEVTDPAEDDLGGYGRSSLYDDQGETSQSDRIAAKGYLSDLAESTKRYIKPLTQDTPNERRPIKLAIIDSGIDLDNPRIRARKEQIGDTRNWTSDKPDECDDGCGHGTHVTRLILEVAPAVKVYIAKVSQRKKLDSKVSGQIAQAIEWATGVWEVDIISLSIGMDGEDGTIKRALDKVLDPPRGSPKKVVVMAAASNWGGNRHIAFPACYEDIICIHSTDGFGNPSKTNPTPQKGKDFAVLGMSIKSSSKGKDKKRVEEYISGTSYATAIGAGIAANVLDFVRRDPKLWEDEKGWLNSSWGMSRVFRRMSEERRGYRYVTPWKLFDGRPEEEVWRDIRGALKA</sequence>
<feature type="active site" description="Charge relay system" evidence="5">
    <location>
        <position position="309"/>
    </location>
</feature>
<dbReference type="InterPro" id="IPR015500">
    <property type="entry name" value="Peptidase_S8_subtilisin-rel"/>
</dbReference>
<evidence type="ECO:0000259" key="7">
    <source>
        <dbReference type="Pfam" id="PF00082"/>
    </source>
</evidence>
<dbReference type="Pfam" id="PF24476">
    <property type="entry name" value="DUF7580"/>
    <property type="match status" value="1"/>
</dbReference>
<evidence type="ECO:0000256" key="3">
    <source>
        <dbReference type="ARBA" id="ARBA00022801"/>
    </source>
</evidence>
<feature type="domain" description="Peptidase S8/S53" evidence="7">
    <location>
        <begin position="303"/>
        <end position="522"/>
    </location>
</feature>
<evidence type="ECO:0000313" key="9">
    <source>
        <dbReference type="EMBL" id="RSM19538.1"/>
    </source>
</evidence>
<evidence type="ECO:0000256" key="2">
    <source>
        <dbReference type="ARBA" id="ARBA00022670"/>
    </source>
</evidence>
<keyword evidence="2 5" id="KW-0645">Protease</keyword>
<dbReference type="PRINTS" id="PR00723">
    <property type="entry name" value="SUBTILISIN"/>
</dbReference>
<proteinExistence type="inferred from homology"/>
<dbReference type="InterPro" id="IPR056002">
    <property type="entry name" value="DUF7580"/>
</dbReference>
<evidence type="ECO:0000256" key="5">
    <source>
        <dbReference type="PROSITE-ProRule" id="PRU01240"/>
    </source>
</evidence>
<feature type="region of interest" description="Disordered" evidence="6">
    <location>
        <begin position="220"/>
        <end position="272"/>
    </location>
</feature>
<feature type="active site" description="Charge relay system" evidence="5">
    <location>
        <position position="346"/>
    </location>
</feature>
<dbReference type="InterPro" id="IPR050131">
    <property type="entry name" value="Peptidase_S8_subtilisin-like"/>
</dbReference>
<comment type="similarity">
    <text evidence="1 5">Belongs to the peptidase S8 family.</text>
</comment>
<gene>
    <name evidence="9" type="ORF">CDV31_001698</name>
</gene>
<organism evidence="9 10">
    <name type="scientific">Fusarium ambrosium</name>
    <dbReference type="NCBI Taxonomy" id="131363"/>
    <lineage>
        <taxon>Eukaryota</taxon>
        <taxon>Fungi</taxon>
        <taxon>Dikarya</taxon>
        <taxon>Ascomycota</taxon>
        <taxon>Pezizomycotina</taxon>
        <taxon>Sordariomycetes</taxon>
        <taxon>Hypocreomycetidae</taxon>
        <taxon>Hypocreales</taxon>
        <taxon>Nectriaceae</taxon>
        <taxon>Fusarium</taxon>
        <taxon>Fusarium solani species complex</taxon>
    </lineage>
</organism>
<dbReference type="PANTHER" id="PTHR43806:SF11">
    <property type="entry name" value="CEREVISIN-RELATED"/>
    <property type="match status" value="1"/>
</dbReference>
<evidence type="ECO:0000259" key="8">
    <source>
        <dbReference type="Pfam" id="PF24476"/>
    </source>
</evidence>
<evidence type="ECO:0000256" key="1">
    <source>
        <dbReference type="ARBA" id="ARBA00011073"/>
    </source>
</evidence>
<name>A0A428UZ12_9HYPO</name>
<dbReference type="InterPro" id="IPR036852">
    <property type="entry name" value="Peptidase_S8/S53_dom_sf"/>
</dbReference>
<dbReference type="Gene3D" id="3.40.50.200">
    <property type="entry name" value="Peptidase S8/S53 domain"/>
    <property type="match status" value="1"/>
</dbReference>
<feature type="domain" description="DUF7580" evidence="8">
    <location>
        <begin position="4"/>
        <end position="220"/>
    </location>
</feature>
<evidence type="ECO:0000313" key="10">
    <source>
        <dbReference type="Proteomes" id="UP000288429"/>
    </source>
</evidence>
<dbReference type="PROSITE" id="PS51892">
    <property type="entry name" value="SUBTILASE"/>
    <property type="match status" value="1"/>
</dbReference>
<keyword evidence="4 5" id="KW-0720">Serine protease</keyword>
<feature type="compositionally biased region" description="Acidic residues" evidence="6">
    <location>
        <begin position="231"/>
        <end position="251"/>
    </location>
</feature>
<dbReference type="EMBL" id="NIZV01000012">
    <property type="protein sequence ID" value="RSM19538.1"/>
    <property type="molecule type" value="Genomic_DNA"/>
</dbReference>
<dbReference type="AlphaFoldDB" id="A0A428UZ12"/>
<keyword evidence="3 5" id="KW-0378">Hydrolase</keyword>
<dbReference type="GO" id="GO:0004252">
    <property type="term" value="F:serine-type endopeptidase activity"/>
    <property type="evidence" value="ECO:0007669"/>
    <property type="project" value="UniProtKB-UniRule"/>
</dbReference>